<keyword evidence="4 8" id="KW-0812">Transmembrane</keyword>
<sequence length="109" mass="12407">MIPEFTINSQLEWQATEDLSANVNWTQYGRQKPRQYAETSLENNNGLSQREISPYSIVGLNVNYDITKNLRANAGINNLFDKQIYRENAGASTYNEPGRAYYAGVTMSF</sequence>
<dbReference type="EMBL" id="LR131271">
    <property type="protein sequence ID" value="VDR28000.1"/>
    <property type="molecule type" value="Genomic_DNA"/>
</dbReference>
<keyword evidence="7 8" id="KW-0998">Cell outer membrane</keyword>
<dbReference type="KEGG" id="rtg:NCTC13098_04375"/>
<evidence type="ECO:0000256" key="7">
    <source>
        <dbReference type="ARBA" id="ARBA00023237"/>
    </source>
</evidence>
<gene>
    <name evidence="11" type="primary">fepA_4</name>
    <name evidence="11" type="ORF">NCTC13098_04375</name>
</gene>
<evidence type="ECO:0000256" key="4">
    <source>
        <dbReference type="ARBA" id="ARBA00022692"/>
    </source>
</evidence>
<comment type="subcellular location">
    <subcellularLocation>
        <location evidence="1 8">Cell outer membrane</location>
        <topology evidence="1 8">Multi-pass membrane protein</topology>
    </subcellularLocation>
</comment>
<evidence type="ECO:0000256" key="2">
    <source>
        <dbReference type="ARBA" id="ARBA00022448"/>
    </source>
</evidence>
<feature type="short sequence motif" description="TonB C-terminal box" evidence="9">
    <location>
        <begin position="92"/>
        <end position="109"/>
    </location>
</feature>
<feature type="domain" description="TonB-dependent receptor-like beta-barrel" evidence="10">
    <location>
        <begin position="2"/>
        <end position="79"/>
    </location>
</feature>
<evidence type="ECO:0000256" key="3">
    <source>
        <dbReference type="ARBA" id="ARBA00022452"/>
    </source>
</evidence>
<evidence type="ECO:0000313" key="12">
    <source>
        <dbReference type="Proteomes" id="UP000274346"/>
    </source>
</evidence>
<dbReference type="PANTHER" id="PTHR30069:SF8">
    <property type="entry name" value="TONB-DEPENDENT SIDEROPHORE RECEPTOR PROTEIN"/>
    <property type="match status" value="1"/>
</dbReference>
<keyword evidence="2 8" id="KW-0813">Transport</keyword>
<name>A0A3P8M1J5_RAOTE</name>
<dbReference type="PROSITE" id="PS52016">
    <property type="entry name" value="TONB_DEPENDENT_REC_3"/>
    <property type="match status" value="1"/>
</dbReference>
<dbReference type="SUPFAM" id="SSF56935">
    <property type="entry name" value="Porins"/>
    <property type="match status" value="1"/>
</dbReference>
<evidence type="ECO:0000313" key="11">
    <source>
        <dbReference type="EMBL" id="VDR28000.1"/>
    </source>
</evidence>
<proteinExistence type="inferred from homology"/>
<dbReference type="PANTHER" id="PTHR30069">
    <property type="entry name" value="TONB-DEPENDENT OUTER MEMBRANE RECEPTOR"/>
    <property type="match status" value="1"/>
</dbReference>
<keyword evidence="11" id="KW-0675">Receptor</keyword>
<dbReference type="Gene3D" id="2.40.170.20">
    <property type="entry name" value="TonB-dependent receptor, beta-barrel domain"/>
    <property type="match status" value="1"/>
</dbReference>
<keyword evidence="3 8" id="KW-1134">Transmembrane beta strand</keyword>
<evidence type="ECO:0000256" key="1">
    <source>
        <dbReference type="ARBA" id="ARBA00004571"/>
    </source>
</evidence>
<dbReference type="InterPro" id="IPR000531">
    <property type="entry name" value="Beta-barrel_TonB"/>
</dbReference>
<comment type="similarity">
    <text evidence="8">Belongs to the TonB-dependent receptor family.</text>
</comment>
<keyword evidence="5" id="KW-0798">TonB box</keyword>
<dbReference type="PROSITE" id="PS01156">
    <property type="entry name" value="TONB_DEPENDENT_REC_2"/>
    <property type="match status" value="1"/>
</dbReference>
<dbReference type="Pfam" id="PF00593">
    <property type="entry name" value="TonB_dep_Rec_b-barrel"/>
    <property type="match status" value="1"/>
</dbReference>
<accession>A0A3P8M1J5</accession>
<dbReference type="InterPro" id="IPR036942">
    <property type="entry name" value="Beta-barrel_TonB_sf"/>
</dbReference>
<protein>
    <submittedName>
        <fullName evidence="11">Enterobactin outer-membrane receptor</fullName>
    </submittedName>
</protein>
<dbReference type="Proteomes" id="UP000274346">
    <property type="component" value="Chromosome"/>
</dbReference>
<dbReference type="InterPro" id="IPR010917">
    <property type="entry name" value="TonB_rcpt_CS"/>
</dbReference>
<dbReference type="GO" id="GO:0009279">
    <property type="term" value="C:cell outer membrane"/>
    <property type="evidence" value="ECO:0007669"/>
    <property type="project" value="UniProtKB-SubCell"/>
</dbReference>
<evidence type="ECO:0000259" key="10">
    <source>
        <dbReference type="Pfam" id="PF00593"/>
    </source>
</evidence>
<keyword evidence="6 8" id="KW-0472">Membrane</keyword>
<dbReference type="GO" id="GO:0015344">
    <property type="term" value="F:siderophore uptake transmembrane transporter activity"/>
    <property type="evidence" value="ECO:0007669"/>
    <property type="project" value="TreeGrafter"/>
</dbReference>
<organism evidence="11 12">
    <name type="scientific">Raoultella terrigena</name>
    <name type="common">Klebsiella terrigena</name>
    <dbReference type="NCBI Taxonomy" id="577"/>
    <lineage>
        <taxon>Bacteria</taxon>
        <taxon>Pseudomonadati</taxon>
        <taxon>Pseudomonadota</taxon>
        <taxon>Gammaproteobacteria</taxon>
        <taxon>Enterobacterales</taxon>
        <taxon>Enterobacteriaceae</taxon>
        <taxon>Klebsiella/Raoultella group</taxon>
        <taxon>Raoultella</taxon>
    </lineage>
</organism>
<evidence type="ECO:0000256" key="6">
    <source>
        <dbReference type="ARBA" id="ARBA00023136"/>
    </source>
</evidence>
<evidence type="ECO:0000256" key="9">
    <source>
        <dbReference type="PROSITE-ProRule" id="PRU10144"/>
    </source>
</evidence>
<evidence type="ECO:0000256" key="8">
    <source>
        <dbReference type="PROSITE-ProRule" id="PRU01360"/>
    </source>
</evidence>
<dbReference type="InterPro" id="IPR039426">
    <property type="entry name" value="TonB-dep_rcpt-like"/>
</dbReference>
<reference evidence="11 12" key="1">
    <citation type="submission" date="2018-12" db="EMBL/GenBank/DDBJ databases">
        <authorList>
            <consortium name="Pathogen Informatics"/>
        </authorList>
    </citation>
    <scope>NUCLEOTIDE SEQUENCE [LARGE SCALE GENOMIC DNA]</scope>
    <source>
        <strain evidence="11 12">NCTC13098</strain>
    </source>
</reference>
<evidence type="ECO:0000256" key="5">
    <source>
        <dbReference type="ARBA" id="ARBA00023077"/>
    </source>
</evidence>
<dbReference type="AlphaFoldDB" id="A0A3P8M1J5"/>
<dbReference type="GO" id="GO:0044718">
    <property type="term" value="P:siderophore transmembrane transport"/>
    <property type="evidence" value="ECO:0007669"/>
    <property type="project" value="TreeGrafter"/>
</dbReference>